<keyword evidence="2" id="KW-1185">Reference proteome</keyword>
<accession>A0ABQ3Z4Z0</accession>
<evidence type="ECO:0000313" key="1">
    <source>
        <dbReference type="EMBL" id="GIE04871.1"/>
    </source>
</evidence>
<proteinExistence type="predicted"/>
<name>A0ABQ3Z4Z0_9ACTN</name>
<sequence length="82" mass="8315">MVNALLSGDTVAAAVPSGQPDPFAETTSMVMLSCGSGGRGAGGVVDALAVMAVATPASEVNSATEARTTLRLLRMTMTLFRR</sequence>
<dbReference type="Proteomes" id="UP000637628">
    <property type="component" value="Unassembled WGS sequence"/>
</dbReference>
<organism evidence="1 2">
    <name type="scientific">Paractinoplanes durhamensis</name>
    <dbReference type="NCBI Taxonomy" id="113563"/>
    <lineage>
        <taxon>Bacteria</taxon>
        <taxon>Bacillati</taxon>
        <taxon>Actinomycetota</taxon>
        <taxon>Actinomycetes</taxon>
        <taxon>Micromonosporales</taxon>
        <taxon>Micromonosporaceae</taxon>
        <taxon>Paractinoplanes</taxon>
    </lineage>
</organism>
<reference evidence="1 2" key="1">
    <citation type="submission" date="2021-01" db="EMBL/GenBank/DDBJ databases">
        <title>Whole genome shotgun sequence of Actinoplanes durhamensis NBRC 14914.</title>
        <authorList>
            <person name="Komaki H."/>
            <person name="Tamura T."/>
        </authorList>
    </citation>
    <scope>NUCLEOTIDE SEQUENCE [LARGE SCALE GENOMIC DNA]</scope>
    <source>
        <strain evidence="1 2">NBRC 14914</strain>
    </source>
</reference>
<evidence type="ECO:0000313" key="2">
    <source>
        <dbReference type="Proteomes" id="UP000637628"/>
    </source>
</evidence>
<protein>
    <submittedName>
        <fullName evidence="1">Uncharacterized protein</fullName>
    </submittedName>
</protein>
<comment type="caution">
    <text evidence="1">The sequence shown here is derived from an EMBL/GenBank/DDBJ whole genome shotgun (WGS) entry which is preliminary data.</text>
</comment>
<dbReference type="EMBL" id="BOML01000050">
    <property type="protein sequence ID" value="GIE04871.1"/>
    <property type="molecule type" value="Genomic_DNA"/>
</dbReference>
<gene>
    <name evidence="1" type="ORF">Adu01nite_62210</name>
</gene>